<reference evidence="4" key="1">
    <citation type="journal article" date="2015" name="Nature">
        <title>Complex archaea that bridge the gap between prokaryotes and eukaryotes.</title>
        <authorList>
            <person name="Spang A."/>
            <person name="Saw J.H."/>
            <person name="Jorgensen S.L."/>
            <person name="Zaremba-Niedzwiedzka K."/>
            <person name="Martijn J."/>
            <person name="Lind A.E."/>
            <person name="van Eijk R."/>
            <person name="Schleper C."/>
            <person name="Guy L."/>
            <person name="Ettema T.J."/>
        </authorList>
    </citation>
    <scope>NUCLEOTIDE SEQUENCE</scope>
</reference>
<feature type="coiled-coil region" evidence="1">
    <location>
        <begin position="66"/>
        <end position="103"/>
    </location>
</feature>
<evidence type="ECO:0000256" key="1">
    <source>
        <dbReference type="SAM" id="Coils"/>
    </source>
</evidence>
<dbReference type="PANTHER" id="PTHR44757:SF2">
    <property type="entry name" value="BIOFILM ARCHITECTURE MAINTENANCE PROTEIN MBAA"/>
    <property type="match status" value="1"/>
</dbReference>
<dbReference type="EMBL" id="LAZR01031393">
    <property type="protein sequence ID" value="KKL53882.1"/>
    <property type="molecule type" value="Genomic_DNA"/>
</dbReference>
<gene>
    <name evidence="4" type="ORF">LCGC14_2270960</name>
</gene>
<dbReference type="InterPro" id="IPR000700">
    <property type="entry name" value="PAS-assoc_C"/>
</dbReference>
<dbReference type="PROSITE" id="PS50112">
    <property type="entry name" value="PAS"/>
    <property type="match status" value="1"/>
</dbReference>
<comment type="caution">
    <text evidence="4">The sequence shown here is derived from an EMBL/GenBank/DDBJ whole genome shotgun (WGS) entry which is preliminary data.</text>
</comment>
<evidence type="ECO:0008006" key="5">
    <source>
        <dbReference type="Google" id="ProtNLM"/>
    </source>
</evidence>
<name>A0A0F9FS44_9ZZZZ</name>
<dbReference type="SUPFAM" id="SSF55785">
    <property type="entry name" value="PYP-like sensor domain (PAS domain)"/>
    <property type="match status" value="2"/>
</dbReference>
<dbReference type="AlphaFoldDB" id="A0A0F9FS44"/>
<feature type="domain" description="PAC" evidence="3">
    <location>
        <begin position="181"/>
        <end position="234"/>
    </location>
</feature>
<dbReference type="PANTHER" id="PTHR44757">
    <property type="entry name" value="DIGUANYLATE CYCLASE DGCP"/>
    <property type="match status" value="1"/>
</dbReference>
<proteinExistence type="predicted"/>
<dbReference type="InterPro" id="IPR029016">
    <property type="entry name" value="GAF-like_dom_sf"/>
</dbReference>
<dbReference type="InterPro" id="IPR035965">
    <property type="entry name" value="PAS-like_dom_sf"/>
</dbReference>
<sequence>EDYINISSGLGETKPSCLLLMPLQLEDITLGVLEIASLRVFADFEIEFVENLAESIASAVSTVQMNMRTSELLEQSQEQAREMAKQEDIMRQNMEELQTTQEESARRESEISGILNAIHNSSHVAEFNMDEELISINDKFCQLLESQRTQLLGKKYPEIVGVNKYTDDYKLFWQEIKEGKTLTRIDKVSLINGQDIWLRQTFTPIVDKEGNPFKALNIAADITETVEQRESLEKQANEITRANIEMKSFSVAVDKALIKCVYSPAGQILELNENYEHITGFTKKEMIGKNNRVFLQRVEKEQFDKIWEDILKDKQYSGVVRRTRPTGEEVWLMSTFTPVKDENGNIFKVFFLGQDITERKLKYQLLEEANKEIDRLRNQVDEQK</sequence>
<dbReference type="SMART" id="SM00086">
    <property type="entry name" value="PAC"/>
    <property type="match status" value="1"/>
</dbReference>
<dbReference type="InterPro" id="IPR052155">
    <property type="entry name" value="Biofilm_reg_signaling"/>
</dbReference>
<dbReference type="InterPro" id="IPR001610">
    <property type="entry name" value="PAC"/>
</dbReference>
<dbReference type="Gene3D" id="3.30.450.40">
    <property type="match status" value="1"/>
</dbReference>
<keyword evidence="1" id="KW-0175">Coiled coil</keyword>
<evidence type="ECO:0000259" key="2">
    <source>
        <dbReference type="PROSITE" id="PS50112"/>
    </source>
</evidence>
<organism evidence="4">
    <name type="scientific">marine sediment metagenome</name>
    <dbReference type="NCBI Taxonomy" id="412755"/>
    <lineage>
        <taxon>unclassified sequences</taxon>
        <taxon>metagenomes</taxon>
        <taxon>ecological metagenomes</taxon>
    </lineage>
</organism>
<dbReference type="CDD" id="cd00130">
    <property type="entry name" value="PAS"/>
    <property type="match status" value="2"/>
</dbReference>
<dbReference type="NCBIfam" id="TIGR00229">
    <property type="entry name" value="sensory_box"/>
    <property type="match status" value="2"/>
</dbReference>
<feature type="non-terminal residue" evidence="4">
    <location>
        <position position="1"/>
    </location>
</feature>
<dbReference type="InterPro" id="IPR000014">
    <property type="entry name" value="PAS"/>
</dbReference>
<dbReference type="PROSITE" id="PS50113">
    <property type="entry name" value="PAC"/>
    <property type="match status" value="2"/>
</dbReference>
<evidence type="ECO:0000259" key="3">
    <source>
        <dbReference type="PROSITE" id="PS50113"/>
    </source>
</evidence>
<dbReference type="Gene3D" id="3.30.450.20">
    <property type="entry name" value="PAS domain"/>
    <property type="match status" value="2"/>
</dbReference>
<dbReference type="Pfam" id="PF13426">
    <property type="entry name" value="PAS_9"/>
    <property type="match status" value="2"/>
</dbReference>
<feature type="domain" description="PAC" evidence="3">
    <location>
        <begin position="316"/>
        <end position="368"/>
    </location>
</feature>
<dbReference type="SUPFAM" id="SSF55781">
    <property type="entry name" value="GAF domain-like"/>
    <property type="match status" value="1"/>
</dbReference>
<protein>
    <recommendedName>
        <fullName evidence="5">PAC domain-containing protein</fullName>
    </recommendedName>
</protein>
<feature type="domain" description="PAS" evidence="2">
    <location>
        <begin position="261"/>
        <end position="314"/>
    </location>
</feature>
<evidence type="ECO:0000313" key="4">
    <source>
        <dbReference type="EMBL" id="KKL53882.1"/>
    </source>
</evidence>
<accession>A0A0F9FS44</accession>